<name>A0AA36B5R5_OCTVU</name>
<protein>
    <submittedName>
        <fullName evidence="1">Uncharacterized protein</fullName>
    </submittedName>
</protein>
<reference evidence="1" key="1">
    <citation type="submission" date="2023-08" db="EMBL/GenBank/DDBJ databases">
        <authorList>
            <person name="Alioto T."/>
            <person name="Alioto T."/>
            <person name="Gomez Garrido J."/>
        </authorList>
    </citation>
    <scope>NUCLEOTIDE SEQUENCE</scope>
</reference>
<organism evidence="1 2">
    <name type="scientific">Octopus vulgaris</name>
    <name type="common">Common octopus</name>
    <dbReference type="NCBI Taxonomy" id="6645"/>
    <lineage>
        <taxon>Eukaryota</taxon>
        <taxon>Metazoa</taxon>
        <taxon>Spiralia</taxon>
        <taxon>Lophotrochozoa</taxon>
        <taxon>Mollusca</taxon>
        <taxon>Cephalopoda</taxon>
        <taxon>Coleoidea</taxon>
        <taxon>Octopodiformes</taxon>
        <taxon>Octopoda</taxon>
        <taxon>Incirrata</taxon>
        <taxon>Octopodidae</taxon>
        <taxon>Octopus</taxon>
    </lineage>
</organism>
<accession>A0AA36B5R5</accession>
<dbReference type="AlphaFoldDB" id="A0AA36B5R5"/>
<dbReference type="Proteomes" id="UP001162480">
    <property type="component" value="Chromosome 9"/>
</dbReference>
<keyword evidence="2" id="KW-1185">Reference proteome</keyword>
<dbReference type="EMBL" id="OX597822">
    <property type="protein sequence ID" value="CAI9728410.1"/>
    <property type="molecule type" value="Genomic_DNA"/>
</dbReference>
<evidence type="ECO:0000313" key="1">
    <source>
        <dbReference type="EMBL" id="CAI9728410.1"/>
    </source>
</evidence>
<proteinExistence type="predicted"/>
<sequence length="99" mass="11521">MRISLVGQKSYVDCLDTEDTGTKIASKRQDIDISLIDHIDYTFKKSLYAFINHKSRKEDIEAIKICNLYPGETGKEENLYTAKQWSLSYEEINEFYSVL</sequence>
<evidence type="ECO:0000313" key="2">
    <source>
        <dbReference type="Proteomes" id="UP001162480"/>
    </source>
</evidence>
<gene>
    <name evidence="1" type="ORF">OCTVUL_1B029997</name>
</gene>